<evidence type="ECO:0000313" key="2">
    <source>
        <dbReference type="Proteomes" id="UP001062846"/>
    </source>
</evidence>
<protein>
    <submittedName>
        <fullName evidence="1">Uncharacterized protein</fullName>
    </submittedName>
</protein>
<keyword evidence="2" id="KW-1185">Reference proteome</keyword>
<accession>A0ACC0MLR6</accession>
<evidence type="ECO:0000313" key="1">
    <source>
        <dbReference type="EMBL" id="KAI8541524.1"/>
    </source>
</evidence>
<dbReference type="EMBL" id="CM046395">
    <property type="protein sequence ID" value="KAI8541524.1"/>
    <property type="molecule type" value="Genomic_DNA"/>
</dbReference>
<organism evidence="1 2">
    <name type="scientific">Rhododendron molle</name>
    <name type="common">Chinese azalea</name>
    <name type="synonym">Azalea mollis</name>
    <dbReference type="NCBI Taxonomy" id="49168"/>
    <lineage>
        <taxon>Eukaryota</taxon>
        <taxon>Viridiplantae</taxon>
        <taxon>Streptophyta</taxon>
        <taxon>Embryophyta</taxon>
        <taxon>Tracheophyta</taxon>
        <taxon>Spermatophyta</taxon>
        <taxon>Magnoliopsida</taxon>
        <taxon>eudicotyledons</taxon>
        <taxon>Gunneridae</taxon>
        <taxon>Pentapetalae</taxon>
        <taxon>asterids</taxon>
        <taxon>Ericales</taxon>
        <taxon>Ericaceae</taxon>
        <taxon>Ericoideae</taxon>
        <taxon>Rhodoreae</taxon>
        <taxon>Rhododendron</taxon>
    </lineage>
</organism>
<reference evidence="1" key="1">
    <citation type="submission" date="2022-02" db="EMBL/GenBank/DDBJ databases">
        <title>Plant Genome Project.</title>
        <authorList>
            <person name="Zhang R.-G."/>
        </authorList>
    </citation>
    <scope>NUCLEOTIDE SEQUENCE</scope>
    <source>
        <strain evidence="1">AT1</strain>
    </source>
</reference>
<comment type="caution">
    <text evidence="1">The sequence shown here is derived from an EMBL/GenBank/DDBJ whole genome shotgun (WGS) entry which is preliminary data.</text>
</comment>
<proteinExistence type="predicted"/>
<dbReference type="Proteomes" id="UP001062846">
    <property type="component" value="Chromosome 8"/>
</dbReference>
<name>A0ACC0MLR6_RHOML</name>
<gene>
    <name evidence="1" type="ORF">RHMOL_Rhmol08G0068000</name>
</gene>
<sequence>MFLSLSLSLSHTHTHTNTRSRSTGPSETIVVANRPSWAVPPSDIDPVSGIQDLRLSDLEHKMGAICCAAGENLWWLVALYDTNYNICTVINILESSEVHSEDNKALPEKSKKRRFKTPSQVEALEKFYIEYKCPLEELKSQIAESIGLSEKQVSGWFCHRRLKDKKQDGETAATGRQDRSSKWVSCLAFALGLLRFSNA</sequence>